<evidence type="ECO:0000313" key="3">
    <source>
        <dbReference type="Proteomes" id="UP001344658"/>
    </source>
</evidence>
<keyword evidence="3" id="KW-1185">Reference proteome</keyword>
<dbReference type="InterPro" id="IPR025333">
    <property type="entry name" value="DUF4239"/>
</dbReference>
<keyword evidence="1" id="KW-0472">Membrane</keyword>
<gene>
    <name evidence="2" type="ORF">V2S66_24690</name>
</gene>
<protein>
    <recommendedName>
        <fullName evidence="4">DUF4239 domain-containing protein</fullName>
    </recommendedName>
</protein>
<keyword evidence="1" id="KW-0812">Transmembrane</keyword>
<evidence type="ECO:0000313" key="2">
    <source>
        <dbReference type="EMBL" id="MEE4545153.1"/>
    </source>
</evidence>
<name>A0ABU7PH64_9ACTN</name>
<feature type="transmembrane region" description="Helical" evidence="1">
    <location>
        <begin position="182"/>
        <end position="202"/>
    </location>
</feature>
<dbReference type="EMBL" id="JAZEWV010000025">
    <property type="protein sequence ID" value="MEE4545153.1"/>
    <property type="molecule type" value="Genomic_DNA"/>
</dbReference>
<sequence>MSLYVVSLLSTLGGVAFAFLAGKFLGSGRRAKAGEFTGQAQSLIGAVLLSSFILLTGFQVAGGWSALSSARSRTYDESRALADTYWAAGGLAPADRARVRSLLRQYTTAVRTVEFPELAHGRTSPAAWQDLDRIRAAIGTASAATAPRQAARSAAQDSLATVYQTRTDRAAQAGGRMPGVTWYAMLVGGGLLIVFPALLGVAVTMRQLAALCCVGAAVAFAICLAAQLGNAFQRPLGVRATAFTLADRRFAQMDAEGFTVSAAPPP</sequence>
<dbReference type="Proteomes" id="UP001344658">
    <property type="component" value="Unassembled WGS sequence"/>
</dbReference>
<keyword evidence="1" id="KW-1133">Transmembrane helix</keyword>
<comment type="caution">
    <text evidence="2">The sequence shown here is derived from an EMBL/GenBank/DDBJ whole genome shotgun (WGS) entry which is preliminary data.</text>
</comment>
<proteinExistence type="predicted"/>
<dbReference type="RefSeq" id="WP_330798523.1">
    <property type="nucleotide sequence ID" value="NZ_JAZEWV010000025.1"/>
</dbReference>
<organism evidence="2 3">
    <name type="scientific">Actinacidiphila polyblastidii</name>
    <dbReference type="NCBI Taxonomy" id="3110430"/>
    <lineage>
        <taxon>Bacteria</taxon>
        <taxon>Bacillati</taxon>
        <taxon>Actinomycetota</taxon>
        <taxon>Actinomycetes</taxon>
        <taxon>Kitasatosporales</taxon>
        <taxon>Streptomycetaceae</taxon>
        <taxon>Actinacidiphila</taxon>
    </lineage>
</organism>
<evidence type="ECO:0000256" key="1">
    <source>
        <dbReference type="SAM" id="Phobius"/>
    </source>
</evidence>
<feature type="transmembrane region" description="Helical" evidence="1">
    <location>
        <begin position="42"/>
        <end position="67"/>
    </location>
</feature>
<dbReference type="Pfam" id="PF14023">
    <property type="entry name" value="Bestrophin-like"/>
    <property type="match status" value="1"/>
</dbReference>
<reference evidence="2 3" key="1">
    <citation type="submission" date="2023-12" db="EMBL/GenBank/DDBJ databases">
        <title>Streptomyces sp. V4-01.</title>
        <authorList>
            <person name="Somphong A."/>
            <person name="Phongsopitanun W."/>
        </authorList>
    </citation>
    <scope>NUCLEOTIDE SEQUENCE [LARGE SCALE GENOMIC DNA]</scope>
    <source>
        <strain evidence="2 3">V4-01</strain>
    </source>
</reference>
<accession>A0ABU7PH64</accession>
<evidence type="ECO:0008006" key="4">
    <source>
        <dbReference type="Google" id="ProtNLM"/>
    </source>
</evidence>
<feature type="transmembrane region" description="Helical" evidence="1">
    <location>
        <begin position="208"/>
        <end position="229"/>
    </location>
</feature>